<evidence type="ECO:0000313" key="3">
    <source>
        <dbReference type="EMBL" id="SEM21932.1"/>
    </source>
</evidence>
<organism evidence="3 4">
    <name type="scientific">Alkalibacterium putridalgicola</name>
    <dbReference type="NCBI Taxonomy" id="426703"/>
    <lineage>
        <taxon>Bacteria</taxon>
        <taxon>Bacillati</taxon>
        <taxon>Bacillota</taxon>
        <taxon>Bacilli</taxon>
        <taxon>Lactobacillales</taxon>
        <taxon>Carnobacteriaceae</taxon>
        <taxon>Alkalibacterium</taxon>
    </lineage>
</organism>
<dbReference type="PANTHER" id="PTHR37305:SF1">
    <property type="entry name" value="MEMBRANE PROTEIN"/>
    <property type="match status" value="1"/>
</dbReference>
<reference evidence="3 4" key="1">
    <citation type="submission" date="2016-10" db="EMBL/GenBank/DDBJ databases">
        <authorList>
            <person name="de Groot N.N."/>
        </authorList>
    </citation>
    <scope>NUCLEOTIDE SEQUENCE [LARGE SCALE GENOMIC DNA]</scope>
    <source>
        <strain evidence="3 4">DSM 19182</strain>
    </source>
</reference>
<keyword evidence="5" id="KW-1185">Reference proteome</keyword>
<dbReference type="GO" id="GO:0140359">
    <property type="term" value="F:ABC-type transporter activity"/>
    <property type="evidence" value="ECO:0007669"/>
    <property type="project" value="InterPro"/>
</dbReference>
<keyword evidence="1" id="KW-0472">Membrane</keyword>
<dbReference type="EMBL" id="FOBL01000035">
    <property type="protein sequence ID" value="SEM21932.1"/>
    <property type="molecule type" value="Genomic_DNA"/>
</dbReference>
<protein>
    <submittedName>
        <fullName evidence="2">ABC transporter permease</fullName>
    </submittedName>
    <submittedName>
        <fullName evidence="3">ABC-2 type transport system permease protein</fullName>
    </submittedName>
</protein>
<dbReference type="GO" id="GO:0005886">
    <property type="term" value="C:plasma membrane"/>
    <property type="evidence" value="ECO:0007669"/>
    <property type="project" value="UniProtKB-SubCell"/>
</dbReference>
<evidence type="ECO:0000313" key="2">
    <source>
        <dbReference type="EMBL" id="GEK88537.1"/>
    </source>
</evidence>
<feature type="transmembrane region" description="Helical" evidence="1">
    <location>
        <begin position="70"/>
        <end position="89"/>
    </location>
</feature>
<evidence type="ECO:0000256" key="1">
    <source>
        <dbReference type="SAM" id="Phobius"/>
    </source>
</evidence>
<feature type="transmembrane region" description="Helical" evidence="1">
    <location>
        <begin position="183"/>
        <end position="202"/>
    </location>
</feature>
<proteinExistence type="predicted"/>
<reference evidence="2 5" key="2">
    <citation type="submission" date="2019-07" db="EMBL/GenBank/DDBJ databases">
        <title>Whole genome shotgun sequence of Alkalibacterium putridalgicola NBRC 103243.</title>
        <authorList>
            <person name="Hosoyama A."/>
            <person name="Uohara A."/>
            <person name="Ohji S."/>
            <person name="Ichikawa N."/>
        </authorList>
    </citation>
    <scope>NUCLEOTIDE SEQUENCE [LARGE SCALE GENOMIC DNA]</scope>
    <source>
        <strain evidence="2 5">NBRC 103243</strain>
    </source>
</reference>
<keyword evidence="1" id="KW-1133">Transmembrane helix</keyword>
<keyword evidence="1" id="KW-0812">Transmembrane</keyword>
<dbReference type="PANTHER" id="PTHR37305">
    <property type="entry name" value="INTEGRAL MEMBRANE PROTEIN-RELATED"/>
    <property type="match status" value="1"/>
</dbReference>
<dbReference type="OrthoDB" id="4187110at2"/>
<feature type="transmembrane region" description="Helical" evidence="1">
    <location>
        <begin position="21"/>
        <end position="42"/>
    </location>
</feature>
<evidence type="ECO:0000313" key="5">
    <source>
        <dbReference type="Proteomes" id="UP000321425"/>
    </source>
</evidence>
<gene>
    <name evidence="2" type="ORF">APU01nite_05760</name>
    <name evidence="3" type="ORF">SAMN04488100_13526</name>
</gene>
<dbReference type="Proteomes" id="UP000198548">
    <property type="component" value="Unassembled WGS sequence"/>
</dbReference>
<dbReference type="Proteomes" id="UP000321425">
    <property type="component" value="Unassembled WGS sequence"/>
</dbReference>
<feature type="transmembrane region" description="Helical" evidence="1">
    <location>
        <begin position="110"/>
        <end position="130"/>
    </location>
</feature>
<name>A0A1H7WJW0_9LACT</name>
<dbReference type="RefSeq" id="WP_091489473.1">
    <property type="nucleotide sequence ID" value="NZ_BJUX01000004.1"/>
</dbReference>
<feature type="transmembrane region" description="Helical" evidence="1">
    <location>
        <begin position="227"/>
        <end position="249"/>
    </location>
</feature>
<dbReference type="STRING" id="426703.SAMN04488100_13526"/>
<sequence>MRGTLAFLKKELIEHTRNYKLFIFFIVFAIIGILSPLSAKFLPELLESLMDENITIILQEPTHVDSWVQFFSNVNQMGLVVMILVFSPLMAREYEKGTLVHMVTKGLPRLSIYSAKLAMLYLSWTLFYWMSALITLGYTYYYFPDSSTEGLLLATVSMYIFGLMLLALLLLSAVILETTFAPLLAVGGFVGLLFLGELVPVIQEWSPLQLNSRNAQWLTGLEPGREIIQSFAVTGILTVFFIAAGAALFRKKAIN</sequence>
<evidence type="ECO:0000313" key="4">
    <source>
        <dbReference type="Proteomes" id="UP000198548"/>
    </source>
</evidence>
<dbReference type="EMBL" id="BJUX01000004">
    <property type="protein sequence ID" value="GEK88537.1"/>
    <property type="molecule type" value="Genomic_DNA"/>
</dbReference>
<dbReference type="AlphaFoldDB" id="A0A1H7WJW0"/>
<accession>A0A1H7WJW0</accession>
<feature type="transmembrane region" description="Helical" evidence="1">
    <location>
        <begin position="150"/>
        <end position="176"/>
    </location>
</feature>